<name>A0A6L6J9U1_9RHOB</name>
<feature type="region of interest" description="Disordered" evidence="1">
    <location>
        <begin position="64"/>
        <end position="96"/>
    </location>
</feature>
<sequence length="96" mass="10214">MKYGFLALGLLSFSACSNDPADYETPVVTVKTEAGDVTCQLYRRDMVLWDRALTKPATLSDEAANAACRNEGGRERNAGTPAEGPATETTTTTAPL</sequence>
<feature type="chain" id="PRO_5027077347" description="Lipoprotein" evidence="2">
    <location>
        <begin position="18"/>
        <end position="96"/>
    </location>
</feature>
<dbReference type="Proteomes" id="UP000478183">
    <property type="component" value="Unassembled WGS sequence"/>
</dbReference>
<organism evidence="3 4">
    <name type="scientific">Paracoccus aestuariivivens</name>
    <dbReference type="NCBI Taxonomy" id="1820333"/>
    <lineage>
        <taxon>Bacteria</taxon>
        <taxon>Pseudomonadati</taxon>
        <taxon>Pseudomonadota</taxon>
        <taxon>Alphaproteobacteria</taxon>
        <taxon>Rhodobacterales</taxon>
        <taxon>Paracoccaceae</taxon>
        <taxon>Paracoccus</taxon>
    </lineage>
</organism>
<proteinExistence type="predicted"/>
<comment type="caution">
    <text evidence="3">The sequence shown here is derived from an EMBL/GenBank/DDBJ whole genome shotgun (WGS) entry which is preliminary data.</text>
</comment>
<protein>
    <recommendedName>
        <fullName evidence="5">Lipoprotein</fullName>
    </recommendedName>
</protein>
<reference evidence="3 4" key="1">
    <citation type="submission" date="2019-11" db="EMBL/GenBank/DDBJ databases">
        <authorList>
            <person name="Dong K."/>
        </authorList>
    </citation>
    <scope>NUCLEOTIDE SEQUENCE [LARGE SCALE GENOMIC DNA]</scope>
    <source>
        <strain evidence="3 4">NBRC 111993</strain>
    </source>
</reference>
<dbReference type="OrthoDB" id="7777983at2"/>
<evidence type="ECO:0000313" key="3">
    <source>
        <dbReference type="EMBL" id="MTH78852.1"/>
    </source>
</evidence>
<accession>A0A6L6J9U1</accession>
<feature type="compositionally biased region" description="Low complexity" evidence="1">
    <location>
        <begin position="78"/>
        <end position="96"/>
    </location>
</feature>
<keyword evidence="2" id="KW-0732">Signal</keyword>
<keyword evidence="4" id="KW-1185">Reference proteome</keyword>
<dbReference type="PROSITE" id="PS51257">
    <property type="entry name" value="PROKAR_LIPOPROTEIN"/>
    <property type="match status" value="1"/>
</dbReference>
<dbReference type="EMBL" id="WMIE01000008">
    <property type="protein sequence ID" value="MTH78852.1"/>
    <property type="molecule type" value="Genomic_DNA"/>
</dbReference>
<evidence type="ECO:0000256" key="2">
    <source>
        <dbReference type="SAM" id="SignalP"/>
    </source>
</evidence>
<evidence type="ECO:0008006" key="5">
    <source>
        <dbReference type="Google" id="ProtNLM"/>
    </source>
</evidence>
<evidence type="ECO:0000256" key="1">
    <source>
        <dbReference type="SAM" id="MobiDB-lite"/>
    </source>
</evidence>
<gene>
    <name evidence="3" type="ORF">GL286_14055</name>
</gene>
<dbReference type="AlphaFoldDB" id="A0A6L6J9U1"/>
<evidence type="ECO:0000313" key="4">
    <source>
        <dbReference type="Proteomes" id="UP000478183"/>
    </source>
</evidence>
<feature type="signal peptide" evidence="2">
    <location>
        <begin position="1"/>
        <end position="17"/>
    </location>
</feature>